<dbReference type="OrthoDB" id="3539207at2759"/>
<evidence type="ECO:0000313" key="4">
    <source>
        <dbReference type="Proteomes" id="UP000177798"/>
    </source>
</evidence>
<feature type="compositionally biased region" description="Basic and acidic residues" evidence="1">
    <location>
        <begin position="121"/>
        <end position="133"/>
    </location>
</feature>
<evidence type="ECO:0000313" key="3">
    <source>
        <dbReference type="EMBL" id="APA06364.1"/>
    </source>
</evidence>
<reference evidence="4" key="1">
    <citation type="journal article" date="2017" name="Genome Biol. Evol.">
        <title>The complete genome sequence of the phytopathogenic fungus Sclerotinia sclerotiorum reveals insights into the genome architecture of broad host range pathogens.</title>
        <authorList>
            <person name="Derbyshire M."/>
            <person name="Denton-Giles M."/>
            <person name="Hegedus D."/>
            <person name="Seifbarghy S."/>
            <person name="Rollins J."/>
            <person name="van Kan J."/>
            <person name="Seidl M.F."/>
            <person name="Faino L."/>
            <person name="Mbengue M."/>
            <person name="Navaud O."/>
            <person name="Raffaele S."/>
            <person name="Hammond-Kosack K."/>
            <person name="Heard S."/>
            <person name="Oliver R."/>
        </authorList>
    </citation>
    <scope>NUCLEOTIDE SEQUENCE [LARGE SCALE GENOMIC DNA]</scope>
    <source>
        <strain evidence="4">ATCC 18683 / 1980 / Ss-1</strain>
    </source>
</reference>
<organism evidence="3 4">
    <name type="scientific">Sclerotinia sclerotiorum (strain ATCC 18683 / 1980 / Ss-1)</name>
    <name type="common">White mold</name>
    <name type="synonym">Whetzelinia sclerotiorum</name>
    <dbReference type="NCBI Taxonomy" id="665079"/>
    <lineage>
        <taxon>Eukaryota</taxon>
        <taxon>Fungi</taxon>
        <taxon>Dikarya</taxon>
        <taxon>Ascomycota</taxon>
        <taxon>Pezizomycotina</taxon>
        <taxon>Leotiomycetes</taxon>
        <taxon>Helotiales</taxon>
        <taxon>Sclerotiniaceae</taxon>
        <taxon>Sclerotinia</taxon>
    </lineage>
</organism>
<name>A0A1D9PUG7_SCLS1</name>
<evidence type="ECO:0000256" key="2">
    <source>
        <dbReference type="SAM" id="Phobius"/>
    </source>
</evidence>
<dbReference type="Proteomes" id="UP000177798">
    <property type="component" value="Chromosome 1"/>
</dbReference>
<feature type="transmembrane region" description="Helical" evidence="2">
    <location>
        <begin position="14"/>
        <end position="33"/>
    </location>
</feature>
<accession>A0A1D9PUG7</accession>
<protein>
    <submittedName>
        <fullName evidence="3">Uncharacterized protein</fullName>
    </submittedName>
</protein>
<dbReference type="EMBL" id="CP017814">
    <property type="protein sequence ID" value="APA06364.1"/>
    <property type="molecule type" value="Genomic_DNA"/>
</dbReference>
<dbReference type="VEuPathDB" id="FungiDB:sscle_01g011340"/>
<feature type="region of interest" description="Disordered" evidence="1">
    <location>
        <begin position="112"/>
        <end position="133"/>
    </location>
</feature>
<keyword evidence="2" id="KW-0812">Transmembrane</keyword>
<proteinExistence type="predicted"/>
<sequence length="133" mass="15037">MPPVPVQIMWTPDIIATVVYRVTMVFVGLMYTWRKYRQPLRTDDMHRIAELLAVRTSLMEATLEENPDPTPTKSIDSNDIMQAAVQTFEALVSTTLGTDSDGTLDTPSINLEIEQVQNSNPDRRQGVNRSNEE</sequence>
<dbReference type="AlphaFoldDB" id="A0A1D9PUG7"/>
<keyword evidence="2" id="KW-1133">Transmembrane helix</keyword>
<evidence type="ECO:0000256" key="1">
    <source>
        <dbReference type="SAM" id="MobiDB-lite"/>
    </source>
</evidence>
<gene>
    <name evidence="3" type="ORF">sscle_01g011340</name>
</gene>
<keyword evidence="2" id="KW-0472">Membrane</keyword>